<evidence type="ECO:0000256" key="3">
    <source>
        <dbReference type="ARBA" id="ARBA00005848"/>
    </source>
</evidence>
<dbReference type="GO" id="GO:0015031">
    <property type="term" value="P:protein transport"/>
    <property type="evidence" value="ECO:0007669"/>
    <property type="project" value="UniProtKB-KW"/>
</dbReference>
<keyword evidence="9" id="KW-0472">Membrane</keyword>
<dbReference type="SUPFAM" id="SSF101967">
    <property type="entry name" value="Adhesin YadA, collagen-binding domain"/>
    <property type="match status" value="2"/>
</dbReference>
<keyword evidence="11" id="KW-0175">Coiled coil</keyword>
<feature type="domain" description="Trimeric autotransporter adhesin YadA-like head" evidence="13">
    <location>
        <begin position="324"/>
        <end position="346"/>
    </location>
</feature>
<comment type="subcellular location">
    <subcellularLocation>
        <location evidence="2">Cell outer membrane</location>
    </subcellularLocation>
    <subcellularLocation>
        <location evidence="1">Cell surface</location>
    </subcellularLocation>
</comment>
<feature type="domain" description="Trimeric autotransporter adhesin YadA-like head" evidence="13">
    <location>
        <begin position="297"/>
        <end position="318"/>
    </location>
</feature>
<comment type="similarity">
    <text evidence="3">Belongs to the autotransporter-2 (AT-2) (TC 1.B.40) family.</text>
</comment>
<evidence type="ECO:0000313" key="16">
    <source>
        <dbReference type="Proteomes" id="UP000526184"/>
    </source>
</evidence>
<dbReference type="Gene3D" id="3.30.1300.30">
    <property type="entry name" value="GSPII I/J protein-like"/>
    <property type="match status" value="1"/>
</dbReference>
<dbReference type="Gene3D" id="2.150.10.10">
    <property type="entry name" value="Serralysin-like metalloprotease, C-terminal"/>
    <property type="match status" value="3"/>
</dbReference>
<dbReference type="AlphaFoldDB" id="A0A7Z0TAU4"/>
<gene>
    <name evidence="15" type="ORF">HP397_06100</name>
</gene>
<dbReference type="InterPro" id="IPR008635">
    <property type="entry name" value="Coiled_stalk_dom"/>
</dbReference>
<dbReference type="RefSeq" id="WP_180136337.1">
    <property type="nucleotide sequence ID" value="NZ_JABMKT010000039.1"/>
</dbReference>
<dbReference type="InterPro" id="IPR011049">
    <property type="entry name" value="Serralysin-like_metalloprot_C"/>
</dbReference>
<dbReference type="Proteomes" id="UP000526184">
    <property type="component" value="Unassembled WGS sequence"/>
</dbReference>
<dbReference type="CDD" id="cd12820">
    <property type="entry name" value="LbR_YadA-like"/>
    <property type="match status" value="1"/>
</dbReference>
<feature type="coiled-coil region" evidence="11">
    <location>
        <begin position="929"/>
        <end position="966"/>
    </location>
</feature>
<dbReference type="Pfam" id="PF05662">
    <property type="entry name" value="YadA_stalk"/>
    <property type="match status" value="2"/>
</dbReference>
<dbReference type="InterPro" id="IPR008640">
    <property type="entry name" value="Adhesin_Head_dom"/>
</dbReference>
<dbReference type="Pfam" id="PF03895">
    <property type="entry name" value="YadA_anchor"/>
    <property type="match status" value="1"/>
</dbReference>
<feature type="domain" description="Trimeric autotransporter adhesin YadA-like stalk" evidence="14">
    <location>
        <begin position="396"/>
        <end position="438"/>
    </location>
</feature>
<feature type="domain" description="Trimeric autotransporter adhesin YadA-like C-terminal membrane anchor" evidence="12">
    <location>
        <begin position="855"/>
        <end position="910"/>
    </location>
</feature>
<evidence type="ECO:0000256" key="11">
    <source>
        <dbReference type="SAM" id="Coils"/>
    </source>
</evidence>
<organism evidence="15 16">
    <name type="scientific">Streptobacillus felis</name>
    <dbReference type="NCBI Taxonomy" id="1384509"/>
    <lineage>
        <taxon>Bacteria</taxon>
        <taxon>Fusobacteriati</taxon>
        <taxon>Fusobacteriota</taxon>
        <taxon>Fusobacteriia</taxon>
        <taxon>Fusobacteriales</taxon>
        <taxon>Leptotrichiaceae</taxon>
        <taxon>Streptobacillus</taxon>
    </lineage>
</organism>
<evidence type="ECO:0000256" key="8">
    <source>
        <dbReference type="ARBA" id="ARBA00022927"/>
    </source>
</evidence>
<dbReference type="GO" id="GO:0009279">
    <property type="term" value="C:cell outer membrane"/>
    <property type="evidence" value="ECO:0007669"/>
    <property type="project" value="UniProtKB-SubCell"/>
</dbReference>
<keyword evidence="4" id="KW-0813">Transport</keyword>
<name>A0A7Z0TAU4_9FUSO</name>
<feature type="domain" description="Trimeric autotransporter adhesin YadA-like stalk" evidence="14">
    <location>
        <begin position="709"/>
        <end position="748"/>
    </location>
</feature>
<feature type="domain" description="Trimeric autotransporter adhesin YadA-like head" evidence="13">
    <location>
        <begin position="615"/>
        <end position="639"/>
    </location>
</feature>
<comment type="caution">
    <text evidence="15">The sequence shown here is derived from an EMBL/GenBank/DDBJ whole genome shotgun (WGS) entry which is preliminary data.</text>
</comment>
<dbReference type="InterPro" id="IPR005594">
    <property type="entry name" value="YadA_C"/>
</dbReference>
<dbReference type="SUPFAM" id="SSF54523">
    <property type="entry name" value="Pili subunits"/>
    <property type="match status" value="1"/>
</dbReference>
<evidence type="ECO:0000256" key="7">
    <source>
        <dbReference type="ARBA" id="ARBA00022729"/>
    </source>
</evidence>
<evidence type="ECO:0000256" key="4">
    <source>
        <dbReference type="ARBA" id="ARBA00022448"/>
    </source>
</evidence>
<keyword evidence="5" id="KW-1134">Transmembrane beta strand</keyword>
<dbReference type="Gene3D" id="2.60.40.4050">
    <property type="match status" value="1"/>
</dbReference>
<keyword evidence="10" id="KW-0998">Cell outer membrane</keyword>
<evidence type="ECO:0000256" key="5">
    <source>
        <dbReference type="ARBA" id="ARBA00022452"/>
    </source>
</evidence>
<dbReference type="EMBL" id="JABMKT010000039">
    <property type="protein sequence ID" value="NYV28372.1"/>
    <property type="molecule type" value="Genomic_DNA"/>
</dbReference>
<sequence>MKISNNLEKVMKSYLKRKITFKKETVILFLMLGTFAFSGYNNAALNSGMNPDVIPGSWILTNAKEETAKTIGGDSNIVLGKEVGGNITGRMNFIYGNDKAGEGTTGINNIIMGSEAGKNTSGHNNVALGIGAGQNVSGINNFAAGPSGAGKGVTGYYNIALGTDSGQNVGYAGSVAGLESSNGNTGMGRNNIAIGKNAGNGVQGNENIAIGSNVGENVGSKATSNSVGIYNVAIGKETGNNVQGTSNVSLGKGSGNNVEGSYNFIAGLNAGNGTKGSHNIIMGNKAGELGIVEVSETISIGTETKATKNNVTAIGYKAQALEEKTIALGGNSIADVANSIALGDNSKTEGTSSNRTKGTDTSYTKDVVENKLNLSFAGGDQIIGVLSVGNENETRRIQNVAPGLISENSTDAVNGSQLYALAKEVANLSNTSGVANNNIKLGGDTGETEAQNLDKENGIKFDIKGVTKDGVTYIVTKAMGDRVEIDLSEETKNKLNIQNYFHVNTGDPNQPLGSDSNLGTIDSIGAAKGKHSLSAGYRASSFGINSVAVGTEAASNGQYGVAIGHYSLVGENSSSSISIGSGSVSDEGGSIAIGKEAKAMFDNAISMGSNAESKAINSISIGSNSVAETEESIALGPDAKAIGLKAVSLGDKAIADIDLSVALGSNSKTTEAVAVNDATVGGLTYSGFSGNEPSSVVSVGNKEEGQYRQIQYVAAGQINKDSTDAINGSQLYATNLALSNLTKSVKDILGGNAKITETGDNIGNITITNIGNTGKDNIHDAIIASKTEVRSGDGSPIKVEKTIDDVDSHPIYTLDLDEKTKEKLEKLEKLSFDSSSGVANAVAMANLPQVSNIAGHRHNIAGAYGYYNGEHAFALGLSGLNETGNLVYKASGSLNTKGHVALGAGLGYQFDKLESRKKDMLTLQRNGNINLLDEKVYEHEIEIESLEKLNKELLEKVEKLEKMIQKLEK</sequence>
<evidence type="ECO:0000256" key="2">
    <source>
        <dbReference type="ARBA" id="ARBA00004442"/>
    </source>
</evidence>
<accession>A0A7Z0TAU4</accession>
<dbReference type="Gene3D" id="1.20.5.170">
    <property type="match status" value="1"/>
</dbReference>
<evidence type="ECO:0000259" key="12">
    <source>
        <dbReference type="Pfam" id="PF03895"/>
    </source>
</evidence>
<dbReference type="GO" id="GO:0009986">
    <property type="term" value="C:cell surface"/>
    <property type="evidence" value="ECO:0007669"/>
    <property type="project" value="UniProtKB-SubCell"/>
</dbReference>
<keyword evidence="7" id="KW-0732">Signal</keyword>
<feature type="domain" description="Trimeric autotransporter adhesin YadA-like head" evidence="13">
    <location>
        <begin position="543"/>
        <end position="567"/>
    </location>
</feature>
<protein>
    <submittedName>
        <fullName evidence="15">YadA-like family protein</fullName>
    </submittedName>
</protein>
<dbReference type="Pfam" id="PF05658">
    <property type="entry name" value="YadA_head"/>
    <property type="match status" value="6"/>
</dbReference>
<feature type="domain" description="Trimeric autotransporter adhesin YadA-like head" evidence="13">
    <location>
        <begin position="589"/>
        <end position="611"/>
    </location>
</feature>
<keyword evidence="16" id="KW-1185">Reference proteome</keyword>
<feature type="domain" description="Trimeric autotransporter adhesin YadA-like head" evidence="13">
    <location>
        <begin position="641"/>
        <end position="667"/>
    </location>
</feature>
<evidence type="ECO:0000256" key="6">
    <source>
        <dbReference type="ARBA" id="ARBA00022692"/>
    </source>
</evidence>
<evidence type="ECO:0000256" key="1">
    <source>
        <dbReference type="ARBA" id="ARBA00004241"/>
    </source>
</evidence>
<evidence type="ECO:0000256" key="9">
    <source>
        <dbReference type="ARBA" id="ARBA00023136"/>
    </source>
</evidence>
<keyword evidence="6" id="KW-0812">Transmembrane</keyword>
<reference evidence="15 16" key="1">
    <citation type="submission" date="2020-05" db="EMBL/GenBank/DDBJ databases">
        <title>Streptobacillus felis strain LHL191014123.</title>
        <authorList>
            <person name="Fawzy A."/>
            <person name="Rau J."/>
            <person name="Risse K."/>
            <person name="Schauerte N."/>
            <person name="Geiger C."/>
            <person name="Blom J."/>
            <person name="Imirzalioglu C."/>
            <person name="Falgenhauer J."/>
            <person name="Bach A."/>
            <person name="Herden C."/>
            <person name="Eisenberg T."/>
        </authorList>
    </citation>
    <scope>NUCLEOTIDE SEQUENCE [LARGE SCALE GENOMIC DNA]</scope>
    <source>
        <strain evidence="15 16">LHL191014123</strain>
    </source>
</reference>
<dbReference type="InterPro" id="IPR045584">
    <property type="entry name" value="Pilin-like"/>
</dbReference>
<proteinExistence type="inferred from homology"/>
<evidence type="ECO:0000313" key="15">
    <source>
        <dbReference type="EMBL" id="NYV28372.1"/>
    </source>
</evidence>
<evidence type="ECO:0000259" key="14">
    <source>
        <dbReference type="Pfam" id="PF05662"/>
    </source>
</evidence>
<evidence type="ECO:0000259" key="13">
    <source>
        <dbReference type="Pfam" id="PF05658"/>
    </source>
</evidence>
<keyword evidence="8" id="KW-0653">Protein transport</keyword>
<evidence type="ECO:0000256" key="10">
    <source>
        <dbReference type="ARBA" id="ARBA00023237"/>
    </source>
</evidence>